<dbReference type="EMBL" id="JASCZI010000994">
    <property type="protein sequence ID" value="MED6114019.1"/>
    <property type="molecule type" value="Genomic_DNA"/>
</dbReference>
<reference evidence="1 2" key="1">
    <citation type="journal article" date="2023" name="Plants (Basel)">
        <title>Bridging the Gap: Combining Genomics and Transcriptomics Approaches to Understand Stylosanthes scabra, an Orphan Legume from the Brazilian Caatinga.</title>
        <authorList>
            <person name="Ferreira-Neto J.R.C."/>
            <person name="da Silva M.D."/>
            <person name="Binneck E."/>
            <person name="de Melo N.F."/>
            <person name="da Silva R.H."/>
            <person name="de Melo A.L.T.M."/>
            <person name="Pandolfi V."/>
            <person name="Bustamante F.O."/>
            <person name="Brasileiro-Vidal A.C."/>
            <person name="Benko-Iseppon A.M."/>
        </authorList>
    </citation>
    <scope>NUCLEOTIDE SEQUENCE [LARGE SCALE GENOMIC DNA]</scope>
    <source>
        <tissue evidence="1">Leaves</tissue>
    </source>
</reference>
<proteinExistence type="predicted"/>
<comment type="caution">
    <text evidence="1">The sequence shown here is derived from an EMBL/GenBank/DDBJ whole genome shotgun (WGS) entry which is preliminary data.</text>
</comment>
<accession>A0ABU6QSI8</accession>
<name>A0ABU6QSI8_9FABA</name>
<evidence type="ECO:0000313" key="1">
    <source>
        <dbReference type="EMBL" id="MED6114019.1"/>
    </source>
</evidence>
<keyword evidence="2" id="KW-1185">Reference proteome</keyword>
<organism evidence="1 2">
    <name type="scientific">Stylosanthes scabra</name>
    <dbReference type="NCBI Taxonomy" id="79078"/>
    <lineage>
        <taxon>Eukaryota</taxon>
        <taxon>Viridiplantae</taxon>
        <taxon>Streptophyta</taxon>
        <taxon>Embryophyta</taxon>
        <taxon>Tracheophyta</taxon>
        <taxon>Spermatophyta</taxon>
        <taxon>Magnoliopsida</taxon>
        <taxon>eudicotyledons</taxon>
        <taxon>Gunneridae</taxon>
        <taxon>Pentapetalae</taxon>
        <taxon>rosids</taxon>
        <taxon>fabids</taxon>
        <taxon>Fabales</taxon>
        <taxon>Fabaceae</taxon>
        <taxon>Papilionoideae</taxon>
        <taxon>50 kb inversion clade</taxon>
        <taxon>dalbergioids sensu lato</taxon>
        <taxon>Dalbergieae</taxon>
        <taxon>Pterocarpus clade</taxon>
        <taxon>Stylosanthes</taxon>
    </lineage>
</organism>
<dbReference type="Proteomes" id="UP001341840">
    <property type="component" value="Unassembled WGS sequence"/>
</dbReference>
<sequence length="187" mass="21025">MYVKPKALYPYWESMGWGFSFRIFQTFQVQVQAWKVAKYVVDRRGLDSPDIRFTSQSRVSVVPQYRPNASAAYYNLRFLLERATGAAFVPPIIHVVPKIACEKPSIAATAIFLSGHYRSLLAVVSIVMQPPSSTPGMCILHFVTHLLMVYPNPNPRNPHLPQPRSPQPLPPTAGVGAWKSHLRPHCS</sequence>
<evidence type="ECO:0000313" key="2">
    <source>
        <dbReference type="Proteomes" id="UP001341840"/>
    </source>
</evidence>
<feature type="non-terminal residue" evidence="1">
    <location>
        <position position="187"/>
    </location>
</feature>
<gene>
    <name evidence="1" type="ORF">PIB30_076244</name>
</gene>
<protein>
    <submittedName>
        <fullName evidence="1">Uncharacterized protein</fullName>
    </submittedName>
</protein>